<evidence type="ECO:0000256" key="2">
    <source>
        <dbReference type="PROSITE-ProRule" id="PRU00103"/>
    </source>
</evidence>
<comment type="caution">
    <text evidence="4">The sequence shown here is derived from an EMBL/GenBank/DDBJ whole genome shotgun (WGS) entry which is preliminary data.</text>
</comment>
<dbReference type="GO" id="GO:0016491">
    <property type="term" value="F:oxidoreductase activity"/>
    <property type="evidence" value="ECO:0007669"/>
    <property type="project" value="TreeGrafter"/>
</dbReference>
<evidence type="ECO:0000256" key="1">
    <source>
        <dbReference type="ARBA" id="ARBA00045876"/>
    </source>
</evidence>
<dbReference type="Gene3D" id="1.25.10.10">
    <property type="entry name" value="Leucine-rich Repeat Variant"/>
    <property type="match status" value="4"/>
</dbReference>
<dbReference type="PROSITE" id="PS50077">
    <property type="entry name" value="HEAT_REPEAT"/>
    <property type="match status" value="1"/>
</dbReference>
<dbReference type="InterPro" id="IPR016024">
    <property type="entry name" value="ARM-type_fold"/>
</dbReference>
<accession>A0A819PXR2</accession>
<dbReference type="PANTHER" id="PTHR12697">
    <property type="entry name" value="PBS LYASE HEAT-LIKE PROTEIN"/>
    <property type="match status" value="1"/>
</dbReference>
<dbReference type="SUPFAM" id="SSF48371">
    <property type="entry name" value="ARM repeat"/>
    <property type="match status" value="1"/>
</dbReference>
<dbReference type="InterPro" id="IPR004155">
    <property type="entry name" value="PBS_lyase_HEAT"/>
</dbReference>
<dbReference type="Pfam" id="PF13646">
    <property type="entry name" value="HEAT_2"/>
    <property type="match status" value="4"/>
</dbReference>
<proteinExistence type="predicted"/>
<feature type="repeat" description="HEAT" evidence="2">
    <location>
        <begin position="377"/>
        <end position="414"/>
    </location>
</feature>
<evidence type="ECO:0000313" key="5">
    <source>
        <dbReference type="Proteomes" id="UP000663844"/>
    </source>
</evidence>
<sequence>MNPSISFPIEQSYVNLAVVETKDQQKKEKELLGTNPSEEVLGSYEEIYGRTKEIKIQNIFEECKDRKKSIFVTGRAGIGKTTFCRYIAYQWAAGAIWQEYQLTQHHILTSRPCSNLLSYNMQLEITGFVDKNIEKIWGIVHIPVNLELICSLWCDTDWSETTTLNMTTVYDKITEWLCRRYLEKQNVSTNQMTKEDVYEHCHQELAFLESLAFNGMEKRTYAMIKGNTISNPQPELIHTILIARLHFDPSLEMTASRVRGMIGGKVVTNTIVDMLMNALSNGDDSVSDTAIDALDEISETAPTIELINTLVKILHNKHHELIQDRAKQCLKHIGIITATEEVIRALVELLRDEDIGIKNCACTALAAIDLKEATEEVIAVFVELLYDEDPDIRKCACAVLKNLGEKAATDDVISVLAESLRYEDVSVRKCACAVLKNIGEKAVTDDIISALVEALHDEDPGIRKCACAFLENIGEKAPNEKVIGALLVVLQDKSLDIRYDASRALGNIAVKATSEKMLDGLLEAMKDAYSYSDRYTPLTVLEKIAKNAPTKEVIDVFVKALTIYDRQVRSRACKAIGDIGEKAATKEVIDALIVTLQDCSVTADAVKALERLGINMASKYVIDALVEALENVDIHSDPRGICKAIDYIGEKAGSKEAEVCAVLGQIGEKAATKEVINALVLALRDSESELRVAAYTALGQIAKKAATKEMISVLLEALRDTKSDIRASLCTALGQIGEKAATKERAACTALGQIGEKAATNEVINALILALRDTKSDLRESVCTTLGQIGEKVVTKEVINALVEALRDTDSC</sequence>
<dbReference type="InterPro" id="IPR027417">
    <property type="entry name" value="P-loop_NTPase"/>
</dbReference>
<dbReference type="Gene3D" id="3.40.50.300">
    <property type="entry name" value="P-loop containing nucleotide triphosphate hydrolases"/>
    <property type="match status" value="1"/>
</dbReference>
<dbReference type="AlphaFoldDB" id="A0A819PXR2"/>
<dbReference type="InterPro" id="IPR011989">
    <property type="entry name" value="ARM-like"/>
</dbReference>
<evidence type="ECO:0008006" key="6">
    <source>
        <dbReference type="Google" id="ProtNLM"/>
    </source>
</evidence>
<organism evidence="4 5">
    <name type="scientific">Adineta steineri</name>
    <dbReference type="NCBI Taxonomy" id="433720"/>
    <lineage>
        <taxon>Eukaryota</taxon>
        <taxon>Metazoa</taxon>
        <taxon>Spiralia</taxon>
        <taxon>Gnathifera</taxon>
        <taxon>Rotifera</taxon>
        <taxon>Eurotatoria</taxon>
        <taxon>Bdelloidea</taxon>
        <taxon>Adinetida</taxon>
        <taxon>Adinetidae</taxon>
        <taxon>Adineta</taxon>
    </lineage>
</organism>
<name>A0A819PXR2_9BILA</name>
<dbReference type="SMART" id="SM00567">
    <property type="entry name" value="EZ_HEAT"/>
    <property type="match status" value="10"/>
</dbReference>
<evidence type="ECO:0000313" key="4">
    <source>
        <dbReference type="EMBL" id="CAF4022603.1"/>
    </source>
</evidence>
<gene>
    <name evidence="4" type="ORF">OXD698_LOCUS30793</name>
</gene>
<dbReference type="InterPro" id="IPR021133">
    <property type="entry name" value="HEAT_type_2"/>
</dbReference>
<comment type="function">
    <text evidence="1">Catalyzes the hydroxylation of the N(6)-(4-aminobutyl)-L-lysine intermediate produced by deoxyhypusine synthase/DHPS on a critical lysine of the eukaryotic translation initiation factor 5A/eIF-5A. This is the second step of the post-translational modification of that lysine into an unusual amino acid residue named hypusine. Hypusination is unique to mature eIF-5A factor and is essential for its function.</text>
</comment>
<dbReference type="PROSITE" id="PS50176">
    <property type="entry name" value="ARM_REPEAT"/>
    <property type="match status" value="1"/>
</dbReference>
<dbReference type="PANTHER" id="PTHR12697:SF5">
    <property type="entry name" value="DEOXYHYPUSINE HYDROXYLASE"/>
    <property type="match status" value="1"/>
</dbReference>
<dbReference type="EMBL" id="CAJOAZ010003686">
    <property type="protein sequence ID" value="CAF4022603.1"/>
    <property type="molecule type" value="Genomic_DNA"/>
</dbReference>
<dbReference type="InterPro" id="IPR000225">
    <property type="entry name" value="Armadillo"/>
</dbReference>
<dbReference type="SUPFAM" id="SSF52540">
    <property type="entry name" value="P-loop containing nucleoside triphosphate hydrolases"/>
    <property type="match status" value="1"/>
</dbReference>
<reference evidence="4" key="1">
    <citation type="submission" date="2021-02" db="EMBL/GenBank/DDBJ databases">
        <authorList>
            <person name="Nowell W R."/>
        </authorList>
    </citation>
    <scope>NUCLEOTIDE SEQUENCE</scope>
</reference>
<feature type="repeat" description="ARM" evidence="3">
    <location>
        <begin position="376"/>
        <end position="403"/>
    </location>
</feature>
<dbReference type="SMART" id="SM00185">
    <property type="entry name" value="ARM"/>
    <property type="match status" value="3"/>
</dbReference>
<protein>
    <recommendedName>
        <fullName evidence="6">NACHT domain-containing protein</fullName>
    </recommendedName>
</protein>
<feature type="non-terminal residue" evidence="4">
    <location>
        <position position="1"/>
    </location>
</feature>
<dbReference type="Proteomes" id="UP000663844">
    <property type="component" value="Unassembled WGS sequence"/>
</dbReference>
<evidence type="ECO:0000256" key="3">
    <source>
        <dbReference type="PROSITE-ProRule" id="PRU00259"/>
    </source>
</evidence>